<dbReference type="AlphaFoldDB" id="A0A4S8QW08"/>
<dbReference type="Proteomes" id="UP000308671">
    <property type="component" value="Unassembled WGS sequence"/>
</dbReference>
<feature type="region of interest" description="Disordered" evidence="1">
    <location>
        <begin position="196"/>
        <end position="216"/>
    </location>
</feature>
<sequence>MNANENLTESSSHLTHVVQGRFNPINSDNTEQVTLASRKDRQRKPKSREAQDLHRQEIPREVRVSLPPNWETKYPQYTYKAGASFKPPHTFVKNAQDWLMVRLKSNKGHRITAHPLDWEEFKANEKDGHRLLTRAINFIQHWDQCIKDNPKDLKNIDRVCASWVASSCAGDNPYGAKVTVGDPRLLGFSARHRQLQRKREKKRQHMEIRKRRQESPKKLSVIENQIEELILGVSRHQLSEAISPPSNLP</sequence>
<dbReference type="OrthoDB" id="3524130at2759"/>
<organism evidence="2 3">
    <name type="scientific">Botrytis galanthina</name>
    <dbReference type="NCBI Taxonomy" id="278940"/>
    <lineage>
        <taxon>Eukaryota</taxon>
        <taxon>Fungi</taxon>
        <taxon>Dikarya</taxon>
        <taxon>Ascomycota</taxon>
        <taxon>Pezizomycotina</taxon>
        <taxon>Leotiomycetes</taxon>
        <taxon>Helotiales</taxon>
        <taxon>Sclerotiniaceae</taxon>
        <taxon>Botrytis</taxon>
    </lineage>
</organism>
<proteinExistence type="predicted"/>
<gene>
    <name evidence="2" type="ORF">BGAL_0454g00050</name>
</gene>
<name>A0A4S8QW08_9HELO</name>
<feature type="compositionally biased region" description="Basic residues" evidence="1">
    <location>
        <begin position="196"/>
        <end position="212"/>
    </location>
</feature>
<feature type="region of interest" description="Disordered" evidence="1">
    <location>
        <begin position="21"/>
        <end position="55"/>
    </location>
</feature>
<evidence type="ECO:0000313" key="2">
    <source>
        <dbReference type="EMBL" id="THV45749.1"/>
    </source>
</evidence>
<evidence type="ECO:0000256" key="1">
    <source>
        <dbReference type="SAM" id="MobiDB-lite"/>
    </source>
</evidence>
<keyword evidence="3" id="KW-1185">Reference proteome</keyword>
<dbReference type="EMBL" id="PQXL01000453">
    <property type="protein sequence ID" value="THV45749.1"/>
    <property type="molecule type" value="Genomic_DNA"/>
</dbReference>
<comment type="caution">
    <text evidence="2">The sequence shown here is derived from an EMBL/GenBank/DDBJ whole genome shotgun (WGS) entry which is preliminary data.</text>
</comment>
<accession>A0A4S8QW08</accession>
<protein>
    <submittedName>
        <fullName evidence="2">Uncharacterized protein</fullName>
    </submittedName>
</protein>
<feature type="compositionally biased region" description="Polar residues" evidence="1">
    <location>
        <begin position="24"/>
        <end position="35"/>
    </location>
</feature>
<evidence type="ECO:0000313" key="3">
    <source>
        <dbReference type="Proteomes" id="UP000308671"/>
    </source>
</evidence>
<reference evidence="2 3" key="1">
    <citation type="submission" date="2017-12" db="EMBL/GenBank/DDBJ databases">
        <title>Comparative genomics of Botrytis spp.</title>
        <authorList>
            <person name="Valero-Jimenez C.A."/>
            <person name="Tapia P."/>
            <person name="Veloso J."/>
            <person name="Silva-Moreno E."/>
            <person name="Staats M."/>
            <person name="Valdes J.H."/>
            <person name="Van Kan J.A.L."/>
        </authorList>
    </citation>
    <scope>NUCLEOTIDE SEQUENCE [LARGE SCALE GENOMIC DNA]</scope>
    <source>
        <strain evidence="2 3">MUCL435</strain>
    </source>
</reference>